<feature type="signal peptide" evidence="3">
    <location>
        <begin position="1"/>
        <end position="20"/>
    </location>
</feature>
<keyword evidence="2" id="KW-0865">Zymogen</keyword>
<reference evidence="5" key="1">
    <citation type="submission" date="2021-02" db="EMBL/GenBank/DDBJ databases">
        <authorList>
            <person name="Dougan E. K."/>
            <person name="Rhodes N."/>
            <person name="Thang M."/>
            <person name="Chan C."/>
        </authorList>
    </citation>
    <scope>NUCLEOTIDE SEQUENCE</scope>
</reference>
<dbReference type="PRINTS" id="PR00705">
    <property type="entry name" value="PAPAIN"/>
</dbReference>
<dbReference type="OrthoDB" id="3789175at2759"/>
<dbReference type="AlphaFoldDB" id="A0A812W1W6"/>
<dbReference type="GO" id="GO:0006508">
    <property type="term" value="P:proteolysis"/>
    <property type="evidence" value="ECO:0007669"/>
    <property type="project" value="InterPro"/>
</dbReference>
<dbReference type="InterPro" id="IPR013128">
    <property type="entry name" value="Peptidase_C1A"/>
</dbReference>
<gene>
    <name evidence="5" type="primary">CATHB2</name>
    <name evidence="5" type="ORF">SPIL2461_LOCUS18005</name>
</gene>
<comment type="similarity">
    <text evidence="1">Belongs to the peptidase C1 family.</text>
</comment>
<dbReference type="InterPro" id="IPR038765">
    <property type="entry name" value="Papain-like_cys_pep_sf"/>
</dbReference>
<evidence type="ECO:0000256" key="1">
    <source>
        <dbReference type="ARBA" id="ARBA00008455"/>
    </source>
</evidence>
<sequence length="761" mass="84369">MCLWNLLKVVVAASFCLSAAVDDIACKNKVAVTEHCERGEWCALPENFLSANEAFEFALLRINEMRQKCYGFTLAPVRRQDYTVAGTVRKDMEGYSIYKLLLKPTNKFVPTPVEVEVAHLHRITDLSIFQVTKVKPLACSLFSAADDAELLVPTNWREAKAAAETARTVFNEQRKTFCPERPQLQLLRILAVARQPVEGKASKEIEAFGESSGSFEEQVLVSYALDHSVPEEMALAPEVYAGRAHSRSFPWLYEHMDRPVSLQDGACRRRANSTGLELMGWWTGKAETGWASMRFAGLLQLQPPAGLWQPGGTQAQSDCKQSVAVQPVQWPKYVHAYALGEDFCIRQDMKPSWRATSFHVRLSWDPTSASEAAAAAGRDHQLERPFVEKGLDLPDNFDPRVEKTLCFPRGISRHQGSCGSSWAFAATAVASFRECLVKLHGGQEPASLSFLSAQELVSCSAHHGCSGGSAAEAFYYMKQHGLARETCSPYRMRCFHDQSTISMEAADFQSAVAHAKTSEAATMCHPDADVDTTACKCLPSVFHLTSTVACDLLPAACPKTQLPSYFKILGIMEGNTVPELERHMMQELITDGPLYVSILLYEDFFDSTSWSESGIYEHKHGEALGRHGAALIGWGTDMDSRDYWLLLNSFGMEWQQGGYFKVRRGDTATELLHYGAWGADFELTVDEKKRAPAIFAVEVSFSPVPLRHGIASEPLTELAHVWLRIAFATDEPAKALVRATPSAKFHEPNAQLQAVFSRLAS</sequence>
<protein>
    <submittedName>
        <fullName evidence="5">CATHB2 protein</fullName>
    </submittedName>
</protein>
<proteinExistence type="inferred from homology"/>
<feature type="chain" id="PRO_5032755782" evidence="3">
    <location>
        <begin position="21"/>
        <end position="761"/>
    </location>
</feature>
<dbReference type="SMART" id="SM00645">
    <property type="entry name" value="Pept_C1"/>
    <property type="match status" value="1"/>
</dbReference>
<dbReference type="SUPFAM" id="SSF54001">
    <property type="entry name" value="Cysteine proteinases"/>
    <property type="match status" value="1"/>
</dbReference>
<evidence type="ECO:0000313" key="6">
    <source>
        <dbReference type="Proteomes" id="UP000649617"/>
    </source>
</evidence>
<accession>A0A812W1W6</accession>
<dbReference type="PANTHER" id="PTHR12411">
    <property type="entry name" value="CYSTEINE PROTEASE FAMILY C1-RELATED"/>
    <property type="match status" value="1"/>
</dbReference>
<dbReference type="InterPro" id="IPR000668">
    <property type="entry name" value="Peptidase_C1A_C"/>
</dbReference>
<dbReference type="EMBL" id="CAJNIZ010043521">
    <property type="protein sequence ID" value="CAE7662216.1"/>
    <property type="molecule type" value="Genomic_DNA"/>
</dbReference>
<name>A0A812W1W6_SYMPI</name>
<keyword evidence="3" id="KW-0732">Signal</keyword>
<dbReference type="Pfam" id="PF00112">
    <property type="entry name" value="Peptidase_C1"/>
    <property type="match status" value="1"/>
</dbReference>
<dbReference type="GO" id="GO:0008234">
    <property type="term" value="F:cysteine-type peptidase activity"/>
    <property type="evidence" value="ECO:0007669"/>
    <property type="project" value="InterPro"/>
</dbReference>
<evidence type="ECO:0000259" key="4">
    <source>
        <dbReference type="SMART" id="SM00645"/>
    </source>
</evidence>
<keyword evidence="6" id="KW-1185">Reference proteome</keyword>
<evidence type="ECO:0000256" key="2">
    <source>
        <dbReference type="ARBA" id="ARBA00023145"/>
    </source>
</evidence>
<comment type="caution">
    <text evidence="5">The sequence shown here is derived from an EMBL/GenBank/DDBJ whole genome shotgun (WGS) entry which is preliminary data.</text>
</comment>
<dbReference type="Proteomes" id="UP000649617">
    <property type="component" value="Unassembled WGS sequence"/>
</dbReference>
<evidence type="ECO:0000256" key="3">
    <source>
        <dbReference type="SAM" id="SignalP"/>
    </source>
</evidence>
<feature type="domain" description="Peptidase C1A papain C-terminal" evidence="4">
    <location>
        <begin position="393"/>
        <end position="677"/>
    </location>
</feature>
<organism evidence="5 6">
    <name type="scientific">Symbiodinium pilosum</name>
    <name type="common">Dinoflagellate</name>
    <dbReference type="NCBI Taxonomy" id="2952"/>
    <lineage>
        <taxon>Eukaryota</taxon>
        <taxon>Sar</taxon>
        <taxon>Alveolata</taxon>
        <taxon>Dinophyceae</taxon>
        <taxon>Suessiales</taxon>
        <taxon>Symbiodiniaceae</taxon>
        <taxon>Symbiodinium</taxon>
    </lineage>
</organism>
<evidence type="ECO:0000313" key="5">
    <source>
        <dbReference type="EMBL" id="CAE7662216.1"/>
    </source>
</evidence>
<dbReference type="Gene3D" id="3.90.70.10">
    <property type="entry name" value="Cysteine proteinases"/>
    <property type="match status" value="1"/>
</dbReference>